<dbReference type="GO" id="GO:0005840">
    <property type="term" value="C:ribosome"/>
    <property type="evidence" value="ECO:0007669"/>
    <property type="project" value="UniProtKB-KW"/>
</dbReference>
<dbReference type="InterPro" id="IPR050437">
    <property type="entry name" value="Ribos_protein_bS1-like"/>
</dbReference>
<keyword evidence="5" id="KW-0150">Chloroplast</keyword>
<dbReference type="AlphaFoldDB" id="A0A1Z1XB86"/>
<evidence type="ECO:0000256" key="1">
    <source>
        <dbReference type="ARBA" id="ARBA00006767"/>
    </source>
</evidence>
<dbReference type="EMBL" id="KY083067">
    <property type="protein sequence ID" value="ARX96131.1"/>
    <property type="molecule type" value="Genomic_DNA"/>
</dbReference>
<dbReference type="InterPro" id="IPR035104">
    <property type="entry name" value="Ribosomal_protein_S1-like"/>
</dbReference>
<comment type="similarity">
    <text evidence="1">Belongs to the bacterial ribosomal protein bS1 family.</text>
</comment>
<dbReference type="SMART" id="SM00316">
    <property type="entry name" value="S1"/>
    <property type="match status" value="3"/>
</dbReference>
<evidence type="ECO:0000256" key="2">
    <source>
        <dbReference type="ARBA" id="ARBA00022980"/>
    </source>
</evidence>
<dbReference type="GO" id="GO:0006412">
    <property type="term" value="P:translation"/>
    <property type="evidence" value="ECO:0007669"/>
    <property type="project" value="TreeGrafter"/>
</dbReference>
<dbReference type="GO" id="GO:0003729">
    <property type="term" value="F:mRNA binding"/>
    <property type="evidence" value="ECO:0007669"/>
    <property type="project" value="TreeGrafter"/>
</dbReference>
<organism evidence="5">
    <name type="scientific">Compsopogon caeruleus</name>
    <dbReference type="NCBI Taxonomy" id="31354"/>
    <lineage>
        <taxon>Eukaryota</taxon>
        <taxon>Rhodophyta</taxon>
        <taxon>Compsopogonophyceae</taxon>
        <taxon>Compsopogonales</taxon>
        <taxon>Compsopogonaceae</taxon>
        <taxon>Compsopogon</taxon>
    </lineage>
</organism>
<keyword evidence="3" id="KW-0687">Ribonucleoprotein</keyword>
<feature type="domain" description="S1 motif" evidence="4">
    <location>
        <begin position="205"/>
        <end position="273"/>
    </location>
</feature>
<name>A0A1Z1XB86_9RHOD</name>
<dbReference type="GO" id="GO:0003735">
    <property type="term" value="F:structural constituent of ribosome"/>
    <property type="evidence" value="ECO:0007669"/>
    <property type="project" value="TreeGrafter"/>
</dbReference>
<dbReference type="PROSITE" id="PS50126">
    <property type="entry name" value="S1"/>
    <property type="match status" value="3"/>
</dbReference>
<proteinExistence type="inferred from homology"/>
<feature type="domain" description="S1 motif" evidence="4">
    <location>
        <begin position="42"/>
        <end position="110"/>
    </location>
</feature>
<keyword evidence="2 5" id="KW-0689">Ribosomal protein</keyword>
<dbReference type="PRINTS" id="PR00681">
    <property type="entry name" value="RIBOSOMALS1"/>
</dbReference>
<dbReference type="GO" id="GO:1990904">
    <property type="term" value="C:ribonucleoprotein complex"/>
    <property type="evidence" value="ECO:0007669"/>
    <property type="project" value="UniProtKB-KW"/>
</dbReference>
<evidence type="ECO:0000313" key="5">
    <source>
        <dbReference type="EMBL" id="ARX96131.1"/>
    </source>
</evidence>
<dbReference type="PANTHER" id="PTHR10724">
    <property type="entry name" value="30S RIBOSOMAL PROTEIN S1"/>
    <property type="match status" value="1"/>
</dbReference>
<protein>
    <submittedName>
        <fullName evidence="5">30S ribosomal protein S1</fullName>
    </submittedName>
</protein>
<dbReference type="PANTHER" id="PTHR10724:SF7">
    <property type="entry name" value="SMALL RIBOSOMAL SUBUNIT PROTEIN BS1C"/>
    <property type="match status" value="1"/>
</dbReference>
<dbReference type="Pfam" id="PF00575">
    <property type="entry name" value="S1"/>
    <property type="match status" value="2"/>
</dbReference>
<evidence type="ECO:0000259" key="4">
    <source>
        <dbReference type="PROSITE" id="PS50126"/>
    </source>
</evidence>
<dbReference type="Gene3D" id="2.40.50.140">
    <property type="entry name" value="Nucleic acid-binding proteins"/>
    <property type="match status" value="3"/>
</dbReference>
<dbReference type="GeneID" id="33366802"/>
<dbReference type="SUPFAM" id="SSF50249">
    <property type="entry name" value="Nucleic acid-binding proteins"/>
    <property type="match status" value="3"/>
</dbReference>
<dbReference type="InterPro" id="IPR012340">
    <property type="entry name" value="NA-bd_OB-fold"/>
</dbReference>
<keyword evidence="5" id="KW-0934">Plastid</keyword>
<gene>
    <name evidence="5" type="primary">rps1</name>
</gene>
<geneLocation type="chloroplast" evidence="5"/>
<dbReference type="RefSeq" id="YP_009402782.1">
    <property type="nucleotide sequence ID" value="NC_035350.1"/>
</dbReference>
<evidence type="ECO:0000256" key="3">
    <source>
        <dbReference type="ARBA" id="ARBA00023274"/>
    </source>
</evidence>
<sequence length="273" mass="31658">MNILITTIKIMCNNIYISNSSDFVTTNLKSLIEKYNYNFNTGDIVAGKCFSIESNGILVDIGAKIAGYMPLQETGYSIINHINYYELFNNREFYIIENKKGLNKLILSINYIKYIKAWERIKQLYLEDITLYTKIISKNKGGIVVDIEGLHGFIPNSHIILNNNNLKIDDYIPVKFLKIRETNNLIILSNKRLILQNNYNNLKIGENIEGIIKDVKIYGILIEIKKLKALLHISEIDRKYHQRLKEHFKIGNKIQVCIIHVDTQRARISLTMC</sequence>
<reference evidence="5" key="1">
    <citation type="submission" date="2016-11" db="EMBL/GenBank/DDBJ databases">
        <title>Chloroplast genome of compsopogon caeruleus.</title>
        <authorList>
            <person name="Nan F."/>
        </authorList>
    </citation>
    <scope>NUCLEOTIDE SEQUENCE</scope>
</reference>
<dbReference type="InterPro" id="IPR003029">
    <property type="entry name" value="S1_domain"/>
</dbReference>
<feature type="domain" description="S1 motif" evidence="4">
    <location>
        <begin position="128"/>
        <end position="191"/>
    </location>
</feature>
<accession>A0A1Z1XB86</accession>